<dbReference type="InterPro" id="IPR001457">
    <property type="entry name" value="NADH_UbQ/plastoQ_OxRdtase_su6"/>
</dbReference>
<evidence type="ECO:0000256" key="7">
    <source>
        <dbReference type="ARBA" id="ARBA00022692"/>
    </source>
</evidence>
<dbReference type="CTD" id="4541"/>
<feature type="transmembrane region" description="Helical" evidence="15">
    <location>
        <begin position="50"/>
        <end position="74"/>
    </location>
</feature>
<dbReference type="InterPro" id="IPR050269">
    <property type="entry name" value="ComplexI_Subunit6"/>
</dbReference>
<evidence type="ECO:0000256" key="15">
    <source>
        <dbReference type="RuleBase" id="RU004430"/>
    </source>
</evidence>
<sequence length="177" mass="19240">MNNYMYDLSLLFLAGCVGLALKPSPIYGGLVLVISGILGCLTVLGYGGSFLGLIVFLIYLGGMVVVFGYTTAMASEEHPETWSSNWTTFMYLGSGLFFEMVFISLSKEYLMEDYGVEVYGMDGWVNYGRDSMGLMGEEGAGVAALYSCAAWVMIVAGWSLFAGVLVIIEITRKVKVK</sequence>
<keyword evidence="11 15" id="KW-0520">NAD</keyword>
<feature type="transmembrane region" description="Helical" evidence="15">
    <location>
        <begin position="6"/>
        <end position="21"/>
    </location>
</feature>
<evidence type="ECO:0000256" key="6">
    <source>
        <dbReference type="ARBA" id="ARBA00022660"/>
    </source>
</evidence>
<evidence type="ECO:0000313" key="16">
    <source>
        <dbReference type="EMBL" id="AKS10926.1"/>
    </source>
</evidence>
<organism evidence="16">
    <name type="scientific">Meriones meridianus</name>
    <name type="common">Mid-day jird</name>
    <dbReference type="NCBI Taxonomy" id="261754"/>
    <lineage>
        <taxon>Eukaryota</taxon>
        <taxon>Metazoa</taxon>
        <taxon>Chordata</taxon>
        <taxon>Craniata</taxon>
        <taxon>Vertebrata</taxon>
        <taxon>Euteleostomi</taxon>
        <taxon>Mammalia</taxon>
        <taxon>Eutheria</taxon>
        <taxon>Euarchontoglires</taxon>
        <taxon>Glires</taxon>
        <taxon>Rodentia</taxon>
        <taxon>Myomorpha</taxon>
        <taxon>Muroidea</taxon>
        <taxon>Muridae</taxon>
        <taxon>Gerbillinae</taxon>
        <taxon>Meriones</taxon>
    </lineage>
</organism>
<keyword evidence="7 15" id="KW-0812">Transmembrane</keyword>
<evidence type="ECO:0000256" key="14">
    <source>
        <dbReference type="ARBA" id="ARBA00049551"/>
    </source>
</evidence>
<proteinExistence type="inferred from homology"/>
<evidence type="ECO:0000256" key="13">
    <source>
        <dbReference type="ARBA" id="ARBA00023136"/>
    </source>
</evidence>
<evidence type="ECO:0000256" key="9">
    <source>
        <dbReference type="ARBA" id="ARBA00022982"/>
    </source>
</evidence>
<evidence type="ECO:0000256" key="3">
    <source>
        <dbReference type="ARBA" id="ARBA00012944"/>
    </source>
</evidence>
<dbReference type="GO" id="GO:0031966">
    <property type="term" value="C:mitochondrial membrane"/>
    <property type="evidence" value="ECO:0007669"/>
    <property type="project" value="UniProtKB-SubCell"/>
</dbReference>
<dbReference type="PANTHER" id="PTHR11435">
    <property type="entry name" value="NADH UBIQUINONE OXIDOREDUCTASE SUBUNIT ND6"/>
    <property type="match status" value="1"/>
</dbReference>
<dbReference type="GeneID" id="25193845"/>
<protein>
    <recommendedName>
        <fullName evidence="4 15">NADH-ubiquinone oxidoreductase chain 6</fullName>
        <ecNumber evidence="3 15">7.1.1.2</ecNumber>
    </recommendedName>
</protein>
<name>A0A0U2ETZ2_MERMI</name>
<keyword evidence="12 15" id="KW-0496">Mitochondrion</keyword>
<dbReference type="PANTHER" id="PTHR11435:SF1">
    <property type="entry name" value="NADH-UBIQUINONE OXIDOREDUCTASE CHAIN 6"/>
    <property type="match status" value="1"/>
</dbReference>
<evidence type="ECO:0000256" key="12">
    <source>
        <dbReference type="ARBA" id="ARBA00023128"/>
    </source>
</evidence>
<dbReference type="Pfam" id="PF00499">
    <property type="entry name" value="Oxidored_q3"/>
    <property type="match status" value="1"/>
</dbReference>
<comment type="subcellular location">
    <subcellularLocation>
        <location evidence="1 15">Mitochondrion membrane</location>
        <topology evidence="1 15">Multi-pass membrane protein</topology>
    </subcellularLocation>
</comment>
<evidence type="ECO:0000256" key="1">
    <source>
        <dbReference type="ARBA" id="ARBA00004225"/>
    </source>
</evidence>
<feature type="transmembrane region" description="Helical" evidence="15">
    <location>
        <begin position="143"/>
        <end position="168"/>
    </location>
</feature>
<gene>
    <name evidence="16" type="primary">ND6</name>
</gene>
<feature type="transmembrane region" description="Helical" evidence="15">
    <location>
        <begin position="26"/>
        <end position="44"/>
    </location>
</feature>
<reference evidence="16" key="1">
    <citation type="journal article" date="2015" name="Mitochondrial DNA">
        <title>The complete mitochondrial genome of Meriones meridianus (Rodentia: Cricetidae) and its phylogenetic analysis.</title>
        <authorList>
            <person name="Luo G."/>
            <person name="Liao J."/>
        </authorList>
    </citation>
    <scope>NUCLEOTIDE SEQUENCE</scope>
</reference>
<evidence type="ECO:0000256" key="10">
    <source>
        <dbReference type="ARBA" id="ARBA00022989"/>
    </source>
</evidence>
<evidence type="ECO:0000256" key="2">
    <source>
        <dbReference type="ARBA" id="ARBA00005698"/>
    </source>
</evidence>
<feature type="transmembrane region" description="Helical" evidence="15">
    <location>
        <begin position="86"/>
        <end position="105"/>
    </location>
</feature>
<keyword evidence="15" id="KW-0830">Ubiquinone</keyword>
<comment type="function">
    <text evidence="15">Core subunit of the mitochondrial membrane respiratory chain NADH dehydrogenase (Complex I) which catalyzes electron transfer from NADH through the respiratory chain, using ubiquinone as an electron acceptor. Essential for the catalytic activity and assembly of complex I.</text>
</comment>
<evidence type="ECO:0000256" key="11">
    <source>
        <dbReference type="ARBA" id="ARBA00023027"/>
    </source>
</evidence>
<evidence type="ECO:0000256" key="4">
    <source>
        <dbReference type="ARBA" id="ARBA00021095"/>
    </source>
</evidence>
<keyword evidence="8 15" id="KW-1278">Translocase</keyword>
<dbReference type="EC" id="7.1.1.2" evidence="3 15"/>
<keyword evidence="5 15" id="KW-0813">Transport</keyword>
<dbReference type="RefSeq" id="YP_009161656.1">
    <property type="nucleotide sequence ID" value="NC_027684.1"/>
</dbReference>
<comment type="catalytic activity">
    <reaction evidence="14 15">
        <text>a ubiquinone + NADH + 5 H(+)(in) = a ubiquinol + NAD(+) + 4 H(+)(out)</text>
        <dbReference type="Rhea" id="RHEA:29091"/>
        <dbReference type="Rhea" id="RHEA-COMP:9565"/>
        <dbReference type="Rhea" id="RHEA-COMP:9566"/>
        <dbReference type="ChEBI" id="CHEBI:15378"/>
        <dbReference type="ChEBI" id="CHEBI:16389"/>
        <dbReference type="ChEBI" id="CHEBI:17976"/>
        <dbReference type="ChEBI" id="CHEBI:57540"/>
        <dbReference type="ChEBI" id="CHEBI:57945"/>
        <dbReference type="EC" id="7.1.1.2"/>
    </reaction>
</comment>
<dbReference type="AlphaFoldDB" id="A0A0U2ETZ2"/>
<geneLocation type="mitochondrion" evidence="16"/>
<dbReference type="EMBL" id="KR013227">
    <property type="protein sequence ID" value="AKS10926.1"/>
    <property type="molecule type" value="Genomic_DNA"/>
</dbReference>
<keyword evidence="13 15" id="KW-0472">Membrane</keyword>
<evidence type="ECO:0000256" key="8">
    <source>
        <dbReference type="ARBA" id="ARBA00022967"/>
    </source>
</evidence>
<keyword evidence="9 15" id="KW-0249">Electron transport</keyword>
<dbReference type="InterPro" id="IPR042106">
    <property type="entry name" value="Nuo/plastoQ_OxRdtase_6_NuoJ"/>
</dbReference>
<dbReference type="GO" id="GO:0008137">
    <property type="term" value="F:NADH dehydrogenase (ubiquinone) activity"/>
    <property type="evidence" value="ECO:0007669"/>
    <property type="project" value="UniProtKB-UniRule"/>
</dbReference>
<dbReference type="Gene3D" id="1.20.120.1200">
    <property type="entry name" value="NADH-ubiquinone/plastoquinone oxidoreductase chain 6, subunit NuoJ"/>
    <property type="match status" value="1"/>
</dbReference>
<evidence type="ECO:0000256" key="5">
    <source>
        <dbReference type="ARBA" id="ARBA00022448"/>
    </source>
</evidence>
<comment type="similarity">
    <text evidence="2 15">Belongs to the complex I subunit 6 family.</text>
</comment>
<accession>A0A0U2ETZ2</accession>
<keyword evidence="6 15" id="KW-0679">Respiratory chain</keyword>
<keyword evidence="10 15" id="KW-1133">Transmembrane helix</keyword>